<evidence type="ECO:0000313" key="2">
    <source>
        <dbReference type="EMBL" id="SSC68054.1"/>
    </source>
</evidence>
<evidence type="ECO:0000256" key="1">
    <source>
        <dbReference type="SAM" id="MobiDB-lite"/>
    </source>
</evidence>
<dbReference type="Proteomes" id="UP000254764">
    <property type="component" value="Unassembled WGS sequence"/>
</dbReference>
<organism evidence="2 3">
    <name type="scientific">Ciceribacter selenitireducens ATCC BAA-1503</name>
    <dbReference type="NCBI Taxonomy" id="1336235"/>
    <lineage>
        <taxon>Bacteria</taxon>
        <taxon>Pseudomonadati</taxon>
        <taxon>Pseudomonadota</taxon>
        <taxon>Alphaproteobacteria</taxon>
        <taxon>Hyphomicrobiales</taxon>
        <taxon>Rhizobiaceae</taxon>
        <taxon>Ciceribacter</taxon>
    </lineage>
</organism>
<name>A0A376AJV7_9HYPH</name>
<feature type="compositionally biased region" description="Low complexity" evidence="1">
    <location>
        <begin position="52"/>
        <end position="62"/>
    </location>
</feature>
<gene>
    <name evidence="2" type="ORF">RHIZ70_3762</name>
</gene>
<accession>A0A376AJV7</accession>
<evidence type="ECO:0000313" key="3">
    <source>
        <dbReference type="Proteomes" id="UP000254764"/>
    </source>
</evidence>
<reference evidence="3" key="1">
    <citation type="submission" date="2018-07" db="EMBL/GenBank/DDBJ databases">
        <authorList>
            <person name="Peiro R."/>
            <person name="Begona"/>
            <person name="Cbmso G."/>
            <person name="Lopez M."/>
            <person name="Gonzalez S."/>
        </authorList>
    </citation>
    <scope>NUCLEOTIDE SEQUENCE [LARGE SCALE GENOMIC DNA]</scope>
</reference>
<dbReference type="AlphaFoldDB" id="A0A376AJV7"/>
<proteinExistence type="predicted"/>
<sequence>MVSPPPSRSGYTGRKSSGRARRLCRAAQKHDSRQINSRQIPATGTPGCLHTRPLLPVLPRPQRSGRPKVIA</sequence>
<keyword evidence="3" id="KW-1185">Reference proteome</keyword>
<dbReference type="EMBL" id="UEYP01000006">
    <property type="protein sequence ID" value="SSC68054.1"/>
    <property type="molecule type" value="Genomic_DNA"/>
</dbReference>
<protein>
    <submittedName>
        <fullName evidence="2">Uncharacterized protein</fullName>
    </submittedName>
</protein>
<feature type="region of interest" description="Disordered" evidence="1">
    <location>
        <begin position="1"/>
        <end position="71"/>
    </location>
</feature>